<comment type="similarity">
    <text evidence="6">Belongs to the protein kinase superfamily.</text>
</comment>
<keyword evidence="11" id="KW-1185">Reference proteome</keyword>
<dbReference type="SUPFAM" id="SSF56112">
    <property type="entry name" value="Protein kinase-like (PK-like)"/>
    <property type="match status" value="1"/>
</dbReference>
<protein>
    <recommendedName>
        <fullName evidence="6">Serine/threonine-protein kinase PknK</fullName>
        <ecNumber evidence="6">2.7.11.1</ecNumber>
    </recommendedName>
    <alternativeName>
        <fullName evidence="6">Protein kinase K</fullName>
    </alternativeName>
</protein>
<gene>
    <name evidence="10" type="ORF">ACFQS9_09775</name>
</gene>
<evidence type="ECO:0000256" key="7">
    <source>
        <dbReference type="PROSITE-ProRule" id="PRU10141"/>
    </source>
</evidence>
<keyword evidence="2 6" id="KW-0808">Transferase</keyword>
<dbReference type="Gene3D" id="1.25.40.10">
    <property type="entry name" value="Tetratricopeptide repeat domain"/>
    <property type="match status" value="1"/>
</dbReference>
<feature type="region of interest" description="Disordered" evidence="8">
    <location>
        <begin position="307"/>
        <end position="346"/>
    </location>
</feature>
<comment type="catalytic activity">
    <reaction evidence="6">
        <text>L-threonyl-[protein] + ATP = O-phospho-L-threonyl-[protein] + ADP + H(+)</text>
        <dbReference type="Rhea" id="RHEA:46608"/>
        <dbReference type="Rhea" id="RHEA-COMP:11060"/>
        <dbReference type="Rhea" id="RHEA-COMP:11605"/>
        <dbReference type="ChEBI" id="CHEBI:15378"/>
        <dbReference type="ChEBI" id="CHEBI:30013"/>
        <dbReference type="ChEBI" id="CHEBI:30616"/>
        <dbReference type="ChEBI" id="CHEBI:61977"/>
        <dbReference type="ChEBI" id="CHEBI:456216"/>
        <dbReference type="EC" id="2.7.11.1"/>
    </reaction>
</comment>
<feature type="binding site" evidence="7">
    <location>
        <position position="55"/>
    </location>
    <ligand>
        <name>ATP</name>
        <dbReference type="ChEBI" id="CHEBI:30616"/>
    </ligand>
</feature>
<feature type="compositionally biased region" description="Low complexity" evidence="8">
    <location>
        <begin position="329"/>
        <end position="341"/>
    </location>
</feature>
<dbReference type="InterPro" id="IPR000719">
    <property type="entry name" value="Prot_kinase_dom"/>
</dbReference>
<dbReference type="InterPro" id="IPR027417">
    <property type="entry name" value="P-loop_NTPase"/>
</dbReference>
<evidence type="ECO:0000256" key="4">
    <source>
        <dbReference type="ARBA" id="ARBA00022777"/>
    </source>
</evidence>
<dbReference type="Gene3D" id="3.40.50.300">
    <property type="entry name" value="P-loop containing nucleotide triphosphate hydrolases"/>
    <property type="match status" value="1"/>
</dbReference>
<evidence type="ECO:0000313" key="10">
    <source>
        <dbReference type="EMBL" id="MFC7448178.1"/>
    </source>
</evidence>
<organism evidence="10 11">
    <name type="scientific">Rhodococcus daqingensis</name>
    <dbReference type="NCBI Taxonomy" id="2479363"/>
    <lineage>
        <taxon>Bacteria</taxon>
        <taxon>Bacillati</taxon>
        <taxon>Actinomycetota</taxon>
        <taxon>Actinomycetes</taxon>
        <taxon>Mycobacteriales</taxon>
        <taxon>Nocardiaceae</taxon>
        <taxon>Rhodococcus</taxon>
    </lineage>
</organism>
<evidence type="ECO:0000256" key="6">
    <source>
        <dbReference type="PIRNR" id="PIRNR000574"/>
    </source>
</evidence>
<keyword evidence="3 6" id="KW-0547">Nucleotide-binding</keyword>
<evidence type="ECO:0000256" key="8">
    <source>
        <dbReference type="SAM" id="MobiDB-lite"/>
    </source>
</evidence>
<comment type="caution">
    <text evidence="10">The sequence shown here is derived from an EMBL/GenBank/DDBJ whole genome shotgun (WGS) entry which is preliminary data.</text>
</comment>
<dbReference type="EC" id="2.7.11.1" evidence="6"/>
<name>A0ABW2RY26_9NOCA</name>
<accession>A0ABW2RY26</accession>
<dbReference type="PROSITE" id="PS50011">
    <property type="entry name" value="PROTEIN_KINASE_DOM"/>
    <property type="match status" value="1"/>
</dbReference>
<reference evidence="11" key="1">
    <citation type="journal article" date="2019" name="Int. J. Syst. Evol. Microbiol.">
        <title>The Global Catalogue of Microorganisms (GCM) 10K type strain sequencing project: providing services to taxonomists for standard genome sequencing and annotation.</title>
        <authorList>
            <consortium name="The Broad Institute Genomics Platform"/>
            <consortium name="The Broad Institute Genome Sequencing Center for Infectious Disease"/>
            <person name="Wu L."/>
            <person name="Ma J."/>
        </authorList>
    </citation>
    <scope>NUCLEOTIDE SEQUENCE [LARGE SCALE GENOMIC DNA]</scope>
    <source>
        <strain evidence="11">ICMP 19430</strain>
    </source>
</reference>
<dbReference type="CDD" id="cd14014">
    <property type="entry name" value="STKc_PknB_like"/>
    <property type="match status" value="1"/>
</dbReference>
<evidence type="ECO:0000256" key="2">
    <source>
        <dbReference type="ARBA" id="ARBA00022679"/>
    </source>
</evidence>
<dbReference type="PANTHER" id="PTHR43289:SF6">
    <property type="entry name" value="SERINE_THREONINE-PROTEIN KINASE NEKL-3"/>
    <property type="match status" value="1"/>
</dbReference>
<dbReference type="PIRSF" id="PIRSF000574">
    <property type="entry name" value="Ser/Thr_PK_PknK_prd"/>
    <property type="match status" value="1"/>
</dbReference>
<sequence length="1157" mass="126905">MADIDPQATQREMTSGFAAELAAAGYEDAHEIGRGGFGVVYRCLQRDLDRIVAVKVLTSDLDSENLERFLREQRAMGRLSGHPNIVKIFQVGATGSGRPFIVMQYHARDSLDARIRHSGPLEWPEAIALGVKIAGALETAHRLGTLHRDVKPANILVTDYGEPQLTDFGIARVAGGFETTTGAVTGSPAFTAPEVLEGHPPTPASDVYSLGATLFCAITGHAAFERRSGEQVVAQFLRITTRPIPDLRGEGIPEDVCAVLERAMAREAADRPATAAELGDELRAVQDRHGLIVDELPVAEDELPVAGHGGPHHDRTSGRHTVRRGSSGRITTPPAPATRFRPPTPNRPLVTRGRLIDLLQAGRHRQLTVIHAPAGFGKSTLAAQWCGALDEEGVAVAWLTVDHDDDNVVWFLAHLIEAIRRVRPTLARDLGDALEEHGDEAERYVLTTLVDEIHENGERVAVVIDDWHRVTSAETVAALAFLLDNGCQHLQLVVVSRTQAGIPMSRMRVRDELVEIGSGALRFDTQESRVFLVDLGGLELDDDDVRNLTESTGGWVAAMQLASLSLRESENPAELIENISGRHHAIGEFLAENVLDTVDPEILDFLLATSVTDRICGSLASVLAGVSRGQALLEAIEERDLFLDRMDDDRHWFRYAPLFAEFLRRRLERDRPDAVEGLHRTASEWFADHQFLSEAVDHALAAGDDQRAVELVERDGVRLLEFTQTTTLLGSVDKLPPAIVASSPRLQLIVAWANILLHRIDPAQQALTGLDTALERSALTEGEVADLRIEADVVRSVMELRSDRIDRVEDLVAQCLARPDALRPWVTSAAANVATFGALYRFDFDEVRRLQDWAATYHRRNSGPLNVMLGHSYRGIAAYEQLDLAEAENRFRAALAAAKRSGGLQSHGARLAGSLLGELLYERGELAEAERLLDRGFELGVESGGVDFKLARYATGARVKALRGDLAESRRRLDAGARAARDLSLPRLRSRIENERVRLGFPTPPGFVPVEYPARRRPVDGIDEITAQVEEATAIRLLLAPRSPEQTELARVWAEEWVDRLRGRRRRRASLQATRLLAGCLAAAGRTDEAKATLAAVAATCAELGMVRYLPDGGPQLFALLAALREDQIGGRWRPEWPSVPSAFLVEVLSQDCVDTV</sequence>
<dbReference type="GO" id="GO:0016301">
    <property type="term" value="F:kinase activity"/>
    <property type="evidence" value="ECO:0007669"/>
    <property type="project" value="UniProtKB-KW"/>
</dbReference>
<dbReference type="EMBL" id="JBHTCS010000011">
    <property type="protein sequence ID" value="MFC7448178.1"/>
    <property type="molecule type" value="Genomic_DNA"/>
</dbReference>
<keyword evidence="1 6" id="KW-0723">Serine/threonine-protein kinase</keyword>
<dbReference type="Pfam" id="PF17874">
    <property type="entry name" value="TPR_MalT"/>
    <property type="match status" value="1"/>
</dbReference>
<evidence type="ECO:0000256" key="1">
    <source>
        <dbReference type="ARBA" id="ARBA00022527"/>
    </source>
</evidence>
<dbReference type="PANTHER" id="PTHR43289">
    <property type="entry name" value="MITOGEN-ACTIVATED PROTEIN KINASE KINASE KINASE 20-RELATED"/>
    <property type="match status" value="1"/>
</dbReference>
<dbReference type="Pfam" id="PF25873">
    <property type="entry name" value="WHD_MalT"/>
    <property type="match status" value="1"/>
</dbReference>
<feature type="domain" description="Protein kinase" evidence="9">
    <location>
        <begin position="26"/>
        <end position="292"/>
    </location>
</feature>
<evidence type="ECO:0000256" key="3">
    <source>
        <dbReference type="ARBA" id="ARBA00022741"/>
    </source>
</evidence>
<dbReference type="InterPro" id="IPR017441">
    <property type="entry name" value="Protein_kinase_ATP_BS"/>
</dbReference>
<comment type="catalytic activity">
    <reaction evidence="6">
        <text>L-seryl-[protein] + ATP = O-phospho-L-seryl-[protein] + ADP + H(+)</text>
        <dbReference type="Rhea" id="RHEA:17989"/>
        <dbReference type="Rhea" id="RHEA-COMP:9863"/>
        <dbReference type="Rhea" id="RHEA-COMP:11604"/>
        <dbReference type="ChEBI" id="CHEBI:15378"/>
        <dbReference type="ChEBI" id="CHEBI:29999"/>
        <dbReference type="ChEBI" id="CHEBI:30616"/>
        <dbReference type="ChEBI" id="CHEBI:83421"/>
        <dbReference type="ChEBI" id="CHEBI:456216"/>
        <dbReference type="EC" id="2.7.11.1"/>
    </reaction>
</comment>
<dbReference type="Proteomes" id="UP001596484">
    <property type="component" value="Unassembled WGS sequence"/>
</dbReference>
<proteinExistence type="inferred from homology"/>
<dbReference type="InterPro" id="IPR041617">
    <property type="entry name" value="TPR_MalT"/>
</dbReference>
<keyword evidence="4 6" id="KW-0418">Kinase</keyword>
<dbReference type="PROSITE" id="PS00107">
    <property type="entry name" value="PROTEIN_KINASE_ATP"/>
    <property type="match status" value="1"/>
</dbReference>
<dbReference type="SMART" id="SM00220">
    <property type="entry name" value="S_TKc"/>
    <property type="match status" value="1"/>
</dbReference>
<dbReference type="Gene3D" id="3.30.200.20">
    <property type="entry name" value="Phosphorylase Kinase, domain 1"/>
    <property type="match status" value="1"/>
</dbReference>
<dbReference type="InterPro" id="IPR059106">
    <property type="entry name" value="WHD_MalT"/>
</dbReference>
<dbReference type="Pfam" id="PF00069">
    <property type="entry name" value="Pkinase"/>
    <property type="match status" value="1"/>
</dbReference>
<evidence type="ECO:0000313" key="11">
    <source>
        <dbReference type="Proteomes" id="UP001596484"/>
    </source>
</evidence>
<dbReference type="SUPFAM" id="SSF52540">
    <property type="entry name" value="P-loop containing nucleoside triphosphate hydrolases"/>
    <property type="match status" value="1"/>
</dbReference>
<evidence type="ECO:0000256" key="5">
    <source>
        <dbReference type="ARBA" id="ARBA00022840"/>
    </source>
</evidence>
<keyword evidence="5 6" id="KW-0067">ATP-binding</keyword>
<dbReference type="Gene3D" id="1.10.510.10">
    <property type="entry name" value="Transferase(Phosphotransferase) domain 1"/>
    <property type="match status" value="1"/>
</dbReference>
<dbReference type="Pfam" id="PF13191">
    <property type="entry name" value="AAA_16"/>
    <property type="match status" value="1"/>
</dbReference>
<dbReference type="InterPro" id="IPR011990">
    <property type="entry name" value="TPR-like_helical_dom_sf"/>
</dbReference>
<dbReference type="InterPro" id="IPR041664">
    <property type="entry name" value="AAA_16"/>
</dbReference>
<dbReference type="RefSeq" id="WP_378403967.1">
    <property type="nucleotide sequence ID" value="NZ_JBHTCS010000011.1"/>
</dbReference>
<dbReference type="InterPro" id="IPR016236">
    <property type="entry name" value="Ser/Thr_kinase_PknK_prd"/>
</dbReference>
<evidence type="ECO:0000259" key="9">
    <source>
        <dbReference type="PROSITE" id="PS50011"/>
    </source>
</evidence>
<dbReference type="InterPro" id="IPR011009">
    <property type="entry name" value="Kinase-like_dom_sf"/>
</dbReference>